<organism evidence="1 2">
    <name type="scientific">Nocardioides salarius</name>
    <dbReference type="NCBI Taxonomy" id="374513"/>
    <lineage>
        <taxon>Bacteria</taxon>
        <taxon>Bacillati</taxon>
        <taxon>Actinomycetota</taxon>
        <taxon>Actinomycetes</taxon>
        <taxon>Propionibacteriales</taxon>
        <taxon>Nocardioidaceae</taxon>
        <taxon>Nocardioides</taxon>
    </lineage>
</organism>
<dbReference type="EMBL" id="JAFBBZ010000001">
    <property type="protein sequence ID" value="MBM7507719.1"/>
    <property type="molecule type" value="Genomic_DNA"/>
</dbReference>
<keyword evidence="2" id="KW-1185">Reference proteome</keyword>
<protein>
    <recommendedName>
        <fullName evidence="3">AbiEi antitoxin C-terminal domain-containing protein</fullName>
    </recommendedName>
</protein>
<dbReference type="Proteomes" id="UP000732378">
    <property type="component" value="Unassembled WGS sequence"/>
</dbReference>
<comment type="caution">
    <text evidence="1">The sequence shown here is derived from an EMBL/GenBank/DDBJ whole genome shotgun (WGS) entry which is preliminary data.</text>
</comment>
<evidence type="ECO:0000313" key="1">
    <source>
        <dbReference type="EMBL" id="MBM7507719.1"/>
    </source>
</evidence>
<accession>A0ABS2M955</accession>
<name>A0ABS2M955_9ACTN</name>
<reference evidence="1 2" key="1">
    <citation type="submission" date="2021-01" db="EMBL/GenBank/DDBJ databases">
        <title>Sequencing the genomes of 1000 actinobacteria strains.</title>
        <authorList>
            <person name="Klenk H.-P."/>
        </authorList>
    </citation>
    <scope>NUCLEOTIDE SEQUENCE [LARGE SCALE GENOMIC DNA]</scope>
    <source>
        <strain evidence="1 2">DSM 18239</strain>
    </source>
</reference>
<evidence type="ECO:0008006" key="3">
    <source>
        <dbReference type="Google" id="ProtNLM"/>
    </source>
</evidence>
<sequence length="347" mass="38468">MSQQIGVEHGVVLPVRVDPRGIDGPTAREAAGPWWRRTSRGLYVPAHVEASAAQRVAEVACLLPARHVAVTGWAALAWRGAPYAEGLDASGEPRPVPLAAPRRLLRPQPSFRLCEERCDPREVERVDGVPVSSAVRATCFEMRYARDLETAVAVLDMAYLSDLVTPAEVAAWVGIHSSYTGIEQARQCLPLARENVWSPRETLLRLLWQRHRPGVELLANAPVFDLEGRHLGTPDVIDPATGVLGEYDGAVHHGGARRAHDLRREGDLRRHGLEPVVMVGADAHRPAAFCSRLRDAYARVARAAGERDWTLELPHWWRPTHTVELRRAIEGTEREIWLGDRSARPPS</sequence>
<dbReference type="RefSeq" id="WP_193669909.1">
    <property type="nucleotide sequence ID" value="NZ_JACDTV010000011.1"/>
</dbReference>
<evidence type="ECO:0000313" key="2">
    <source>
        <dbReference type="Proteomes" id="UP000732378"/>
    </source>
</evidence>
<proteinExistence type="predicted"/>
<gene>
    <name evidence="1" type="ORF">JOE61_001533</name>
</gene>